<organism evidence="1 2">
    <name type="scientific">Hibiscus syriacus</name>
    <name type="common">Rose of Sharon</name>
    <dbReference type="NCBI Taxonomy" id="106335"/>
    <lineage>
        <taxon>Eukaryota</taxon>
        <taxon>Viridiplantae</taxon>
        <taxon>Streptophyta</taxon>
        <taxon>Embryophyta</taxon>
        <taxon>Tracheophyta</taxon>
        <taxon>Spermatophyta</taxon>
        <taxon>Magnoliopsida</taxon>
        <taxon>eudicotyledons</taxon>
        <taxon>Gunneridae</taxon>
        <taxon>Pentapetalae</taxon>
        <taxon>rosids</taxon>
        <taxon>malvids</taxon>
        <taxon>Malvales</taxon>
        <taxon>Malvaceae</taxon>
        <taxon>Malvoideae</taxon>
        <taxon>Hibiscus</taxon>
    </lineage>
</organism>
<keyword evidence="2" id="KW-1185">Reference proteome</keyword>
<comment type="caution">
    <text evidence="1">The sequence shown here is derived from an EMBL/GenBank/DDBJ whole genome shotgun (WGS) entry which is preliminary data.</text>
</comment>
<name>A0A6A2XPC3_HIBSY</name>
<sequence length="141" mass="16200">MVKLVGFSLYGIGAIKYCFLRSRVLQIKGIWTSDGTSYSLVSVYASCDIEEQRLLWIQFESLKKVNDSKWFMGGDFYAVRNRSEMSGCGERRAETDAFNDFIENCSLFESSLSTLFTKKNTMVDFFAKEGLNRSVLSKAWW</sequence>
<dbReference type="Proteomes" id="UP000436088">
    <property type="component" value="Unassembled WGS sequence"/>
</dbReference>
<dbReference type="Gene3D" id="3.60.10.10">
    <property type="entry name" value="Endonuclease/exonuclease/phosphatase"/>
    <property type="match status" value="1"/>
</dbReference>
<dbReference type="InterPro" id="IPR036691">
    <property type="entry name" value="Endo/exonu/phosph_ase_sf"/>
</dbReference>
<dbReference type="SUPFAM" id="SSF56219">
    <property type="entry name" value="DNase I-like"/>
    <property type="match status" value="1"/>
</dbReference>
<evidence type="ECO:0000313" key="1">
    <source>
        <dbReference type="EMBL" id="KAE8678281.1"/>
    </source>
</evidence>
<gene>
    <name evidence="1" type="ORF">F3Y22_tig00111427pilonHSYRG00291</name>
</gene>
<protein>
    <submittedName>
        <fullName evidence="1">Uncharacterized protein</fullName>
    </submittedName>
</protein>
<accession>A0A6A2XPC3</accession>
<dbReference type="EMBL" id="VEPZ02001337">
    <property type="protein sequence ID" value="KAE8678281.1"/>
    <property type="molecule type" value="Genomic_DNA"/>
</dbReference>
<evidence type="ECO:0000313" key="2">
    <source>
        <dbReference type="Proteomes" id="UP000436088"/>
    </source>
</evidence>
<reference evidence="1" key="1">
    <citation type="submission" date="2019-09" db="EMBL/GenBank/DDBJ databases">
        <title>Draft genome information of white flower Hibiscus syriacus.</title>
        <authorList>
            <person name="Kim Y.-M."/>
        </authorList>
    </citation>
    <scope>NUCLEOTIDE SEQUENCE [LARGE SCALE GENOMIC DNA]</scope>
    <source>
        <strain evidence="1">YM2019G1</strain>
    </source>
</reference>
<dbReference type="AlphaFoldDB" id="A0A6A2XPC3"/>
<proteinExistence type="predicted"/>